<dbReference type="Proteomes" id="UP001054837">
    <property type="component" value="Unassembled WGS sequence"/>
</dbReference>
<accession>A0AAV4VJM6</accession>
<sequence>MEGTPQHLGSSTWRNAGWGDRGHVINRKRHHYRIATTLHPLRCPGIQTAEAGVGWLISFDGQQIALLVSGEEKATRDLWLQKINLN</sequence>
<evidence type="ECO:0000313" key="2">
    <source>
        <dbReference type="Proteomes" id="UP001054837"/>
    </source>
</evidence>
<dbReference type="EMBL" id="BPLQ01013075">
    <property type="protein sequence ID" value="GIY69645.1"/>
    <property type="molecule type" value="Genomic_DNA"/>
</dbReference>
<gene>
    <name evidence="1" type="ORF">CDAR_518081</name>
</gene>
<evidence type="ECO:0000313" key="1">
    <source>
        <dbReference type="EMBL" id="GIY69645.1"/>
    </source>
</evidence>
<protein>
    <submittedName>
        <fullName evidence="1">Uncharacterized protein</fullName>
    </submittedName>
</protein>
<dbReference type="AlphaFoldDB" id="A0AAV4VJM6"/>
<proteinExistence type="predicted"/>
<keyword evidence="2" id="KW-1185">Reference proteome</keyword>
<comment type="caution">
    <text evidence="1">The sequence shown here is derived from an EMBL/GenBank/DDBJ whole genome shotgun (WGS) entry which is preliminary data.</text>
</comment>
<organism evidence="1 2">
    <name type="scientific">Caerostris darwini</name>
    <dbReference type="NCBI Taxonomy" id="1538125"/>
    <lineage>
        <taxon>Eukaryota</taxon>
        <taxon>Metazoa</taxon>
        <taxon>Ecdysozoa</taxon>
        <taxon>Arthropoda</taxon>
        <taxon>Chelicerata</taxon>
        <taxon>Arachnida</taxon>
        <taxon>Araneae</taxon>
        <taxon>Araneomorphae</taxon>
        <taxon>Entelegynae</taxon>
        <taxon>Araneoidea</taxon>
        <taxon>Araneidae</taxon>
        <taxon>Caerostris</taxon>
    </lineage>
</organism>
<name>A0AAV4VJM6_9ARAC</name>
<reference evidence="1 2" key="1">
    <citation type="submission" date="2021-06" db="EMBL/GenBank/DDBJ databases">
        <title>Caerostris darwini draft genome.</title>
        <authorList>
            <person name="Kono N."/>
            <person name="Arakawa K."/>
        </authorList>
    </citation>
    <scope>NUCLEOTIDE SEQUENCE [LARGE SCALE GENOMIC DNA]</scope>
</reference>